<keyword evidence="1" id="KW-0732">Signal</keyword>
<dbReference type="Proteomes" id="UP000282184">
    <property type="component" value="Unassembled WGS sequence"/>
</dbReference>
<sequence>MPEFCPMRFFQYLLAGLLAATALLLSPAARAQRPDTTIIHYTGTLTGAFSAGGVYRTLLTTTHSVTFNRGLHFGLPLTGTFIYGKQDRQLKEREALLNATPYYWKGHFRAYGLGGYERSNLRGIADRWQVGAGPGWSFYRDSLGKREVALSNLVIREATYYIDGSERVVTRNSLRLKLLYTLKQFTVSTFTFYQPSIPTISDYRVSQLATVTLRVTKRLAVNATSNYTHESRVLAGKNPDNYNLTVGFSYATP</sequence>
<dbReference type="InterPro" id="IPR007433">
    <property type="entry name" value="DUF481"/>
</dbReference>
<accession>A0A3S0JBP9</accession>
<feature type="signal peptide" evidence="1">
    <location>
        <begin position="1"/>
        <end position="31"/>
    </location>
</feature>
<feature type="chain" id="PRO_5018721456" evidence="1">
    <location>
        <begin position="32"/>
        <end position="253"/>
    </location>
</feature>
<protein>
    <submittedName>
        <fullName evidence="2">DUF481 domain-containing protein</fullName>
    </submittedName>
</protein>
<comment type="caution">
    <text evidence="2">The sequence shown here is derived from an EMBL/GenBank/DDBJ whole genome shotgun (WGS) entry which is preliminary data.</text>
</comment>
<dbReference type="Pfam" id="PF04338">
    <property type="entry name" value="DUF481"/>
    <property type="match status" value="1"/>
</dbReference>
<name>A0A3S0JBP9_9BACT</name>
<reference evidence="2 3" key="1">
    <citation type="submission" date="2018-12" db="EMBL/GenBank/DDBJ databases">
        <title>Hymenobacter gummosus sp. nov., isolated from a spring.</title>
        <authorList>
            <person name="Nie L."/>
        </authorList>
    </citation>
    <scope>NUCLEOTIDE SEQUENCE [LARGE SCALE GENOMIC DNA]</scope>
    <source>
        <strain evidence="2 3">KCTC 52166</strain>
    </source>
</reference>
<keyword evidence="3" id="KW-1185">Reference proteome</keyword>
<evidence type="ECO:0000313" key="2">
    <source>
        <dbReference type="EMBL" id="RTQ46785.1"/>
    </source>
</evidence>
<organism evidence="2 3">
    <name type="scientific">Hymenobacter gummosus</name>
    <dbReference type="NCBI Taxonomy" id="1776032"/>
    <lineage>
        <taxon>Bacteria</taxon>
        <taxon>Pseudomonadati</taxon>
        <taxon>Bacteroidota</taxon>
        <taxon>Cytophagia</taxon>
        <taxon>Cytophagales</taxon>
        <taxon>Hymenobacteraceae</taxon>
        <taxon>Hymenobacter</taxon>
    </lineage>
</organism>
<evidence type="ECO:0000313" key="3">
    <source>
        <dbReference type="Proteomes" id="UP000282184"/>
    </source>
</evidence>
<gene>
    <name evidence="2" type="ORF">EJV47_20640</name>
</gene>
<proteinExistence type="predicted"/>
<evidence type="ECO:0000256" key="1">
    <source>
        <dbReference type="SAM" id="SignalP"/>
    </source>
</evidence>
<dbReference type="EMBL" id="RXOF01000014">
    <property type="protein sequence ID" value="RTQ46785.1"/>
    <property type="molecule type" value="Genomic_DNA"/>
</dbReference>
<dbReference type="OrthoDB" id="892549at2"/>
<dbReference type="AlphaFoldDB" id="A0A3S0JBP9"/>